<keyword evidence="3 5" id="KW-1133">Transmembrane helix</keyword>
<organism evidence="7 8">
    <name type="scientific">Candida albicans</name>
    <name type="common">Yeast</name>
    <dbReference type="NCBI Taxonomy" id="5476"/>
    <lineage>
        <taxon>Eukaryota</taxon>
        <taxon>Fungi</taxon>
        <taxon>Dikarya</taxon>
        <taxon>Ascomycota</taxon>
        <taxon>Saccharomycotina</taxon>
        <taxon>Pichiomycetes</taxon>
        <taxon>Debaryomycetaceae</taxon>
        <taxon>Candida/Lodderomyces clade</taxon>
        <taxon>Candida</taxon>
    </lineage>
</organism>
<dbReference type="GO" id="GO:0005739">
    <property type="term" value="C:mitochondrion"/>
    <property type="evidence" value="ECO:0007669"/>
    <property type="project" value="UniProtKB-SubCell"/>
</dbReference>
<reference evidence="7 8" key="1">
    <citation type="submission" date="2020-03" db="EMBL/GenBank/DDBJ databases">
        <title>FDA dAtabase for Regulatory Grade micrObial Sequences (FDA-ARGOS): Supporting development and validation of Infectious Disease Dx tests.</title>
        <authorList>
            <person name="Campos J."/>
            <person name="Goldberg B."/>
            <person name="Tallon L."/>
            <person name="Sadzewicz L."/>
            <person name="Vavikolanu K."/>
            <person name="Mehta A."/>
            <person name="Aluvathingal J."/>
            <person name="Nadendla S."/>
            <person name="Nandy P."/>
            <person name="Geyer C."/>
            <person name="Yan Y."/>
            <person name="Sichtig H."/>
        </authorList>
    </citation>
    <scope>NUCLEOTIDE SEQUENCE [LARGE SCALE GENOMIC DNA]</scope>
    <source>
        <strain evidence="7 8">FDAARGOS_656</strain>
    </source>
</reference>
<dbReference type="InterPro" id="IPR007667">
    <property type="entry name" value="Hypoxia_induced_domain"/>
</dbReference>
<dbReference type="PANTHER" id="PTHR28018:SF3">
    <property type="entry name" value="RESPIRATORY SUPERCOMPLEX FACTOR 2, MITOCHONDRIAL"/>
    <property type="match status" value="1"/>
</dbReference>
<protein>
    <submittedName>
        <fullName evidence="7">Hypoxia induced protein conserved region family protein</fullName>
    </submittedName>
</protein>
<comment type="caution">
    <text evidence="7">The sequence shown here is derived from an EMBL/GenBank/DDBJ whole genome shotgun (WGS) entry which is preliminary data.</text>
</comment>
<dbReference type="PANTHER" id="PTHR28018">
    <property type="entry name" value="RESPIRATORY SUPERCOMPLEX FACTOR 2, MITOCHONDRIAL"/>
    <property type="match status" value="1"/>
</dbReference>
<evidence type="ECO:0000313" key="7">
    <source>
        <dbReference type="EMBL" id="KAF6072582.1"/>
    </source>
</evidence>
<comment type="subcellular location">
    <subcellularLocation>
        <location evidence="1">Mitochondrion</location>
    </subcellularLocation>
</comment>
<dbReference type="Proteomes" id="UP000536275">
    <property type="component" value="Unassembled WGS sequence"/>
</dbReference>
<evidence type="ECO:0000256" key="1">
    <source>
        <dbReference type="ARBA" id="ARBA00004173"/>
    </source>
</evidence>
<gene>
    <name evidence="7" type="ORF">FOB64_000608</name>
</gene>
<accession>A0A8H6F793</accession>
<name>A0A8H6F793_CANAX</name>
<feature type="domain" description="HIG1" evidence="6">
    <location>
        <begin position="88"/>
        <end position="179"/>
    </location>
</feature>
<dbReference type="AlphaFoldDB" id="A0A8H6F793"/>
<dbReference type="OMA" id="GDSRWQT"/>
<evidence type="ECO:0000256" key="3">
    <source>
        <dbReference type="ARBA" id="ARBA00022989"/>
    </source>
</evidence>
<evidence type="ECO:0000256" key="2">
    <source>
        <dbReference type="ARBA" id="ARBA00022692"/>
    </source>
</evidence>
<proteinExistence type="predicted"/>
<evidence type="ECO:0000256" key="5">
    <source>
        <dbReference type="SAM" id="Phobius"/>
    </source>
</evidence>
<dbReference type="Pfam" id="PF04588">
    <property type="entry name" value="HIG_1_N"/>
    <property type="match status" value="1"/>
</dbReference>
<keyword evidence="4 5" id="KW-0472">Membrane</keyword>
<dbReference type="SMR" id="A0A8H6F793"/>
<sequence length="195" mass="22610">MKLITENEKNDHKSHIMKEGSKGFLIGSVIGLGLIRYFKFKQPLKYNSFNWTVKACLYTMPTLGFTAFLTDNGGTQFFKSRYRSTHLQQEKQVKSQQLDNLSMSEKIIYRLNEHKYKLVVGAWAGFLFGAWKIINKDLLLTKTQKLIHARVYAQAFTIGVLLSTLYLNMKEVELNNKLPQLPQSWERVLQDKGEL</sequence>
<dbReference type="GO" id="GO:0033617">
    <property type="term" value="P:mitochondrial respiratory chain complex IV assembly"/>
    <property type="evidence" value="ECO:0007669"/>
    <property type="project" value="TreeGrafter"/>
</dbReference>
<evidence type="ECO:0000256" key="4">
    <source>
        <dbReference type="ARBA" id="ARBA00023136"/>
    </source>
</evidence>
<keyword evidence="2 5" id="KW-0812">Transmembrane</keyword>
<evidence type="ECO:0000259" key="6">
    <source>
        <dbReference type="PROSITE" id="PS51503"/>
    </source>
</evidence>
<feature type="transmembrane region" description="Helical" evidence="5">
    <location>
        <begin position="20"/>
        <end position="38"/>
    </location>
</feature>
<dbReference type="EMBL" id="JABWAD010000007">
    <property type="protein sequence ID" value="KAF6072582.1"/>
    <property type="molecule type" value="Genomic_DNA"/>
</dbReference>
<feature type="transmembrane region" description="Helical" evidence="5">
    <location>
        <begin position="116"/>
        <end position="134"/>
    </location>
</feature>
<evidence type="ECO:0000313" key="8">
    <source>
        <dbReference type="Proteomes" id="UP000536275"/>
    </source>
</evidence>
<dbReference type="PROSITE" id="PS51503">
    <property type="entry name" value="HIG1"/>
    <property type="match status" value="1"/>
</dbReference>
<feature type="transmembrane region" description="Helical" evidence="5">
    <location>
        <begin position="146"/>
        <end position="167"/>
    </location>
</feature>
<dbReference type="InterPro" id="IPR040153">
    <property type="entry name" value="Rcf2"/>
</dbReference>